<evidence type="ECO:0000313" key="3">
    <source>
        <dbReference type="EMBL" id="MBB6547300.1"/>
    </source>
</evidence>
<keyword evidence="3" id="KW-0238">DNA-binding</keyword>
<dbReference type="InterPro" id="IPR008893">
    <property type="entry name" value="WGR_domain"/>
</dbReference>
<dbReference type="SMART" id="SM00773">
    <property type="entry name" value="WGR"/>
    <property type="match status" value="1"/>
</dbReference>
<organism evidence="3 4">
    <name type="scientific">Nonomuraea rubra</name>
    <dbReference type="NCBI Taxonomy" id="46180"/>
    <lineage>
        <taxon>Bacteria</taxon>
        <taxon>Bacillati</taxon>
        <taxon>Actinomycetota</taxon>
        <taxon>Actinomycetes</taxon>
        <taxon>Streptosporangiales</taxon>
        <taxon>Streptosporangiaceae</taxon>
        <taxon>Nonomuraea</taxon>
    </lineage>
</organism>
<dbReference type="EMBL" id="JACHMI010000001">
    <property type="protein sequence ID" value="MBB6547300.1"/>
    <property type="molecule type" value="Genomic_DNA"/>
</dbReference>
<accession>A0A7X0NPL6</accession>
<dbReference type="Pfam" id="PF05406">
    <property type="entry name" value="WGR"/>
    <property type="match status" value="1"/>
</dbReference>
<dbReference type="CDD" id="cd07996">
    <property type="entry name" value="WGR_MMR_like"/>
    <property type="match status" value="1"/>
</dbReference>
<evidence type="ECO:0000259" key="2">
    <source>
        <dbReference type="PROSITE" id="PS51977"/>
    </source>
</evidence>
<evidence type="ECO:0000256" key="1">
    <source>
        <dbReference type="SAM" id="MobiDB-lite"/>
    </source>
</evidence>
<name>A0A7X0NPL6_9ACTN</name>
<comment type="caution">
    <text evidence="3">The sequence shown here is derived from an EMBL/GenBank/DDBJ whole genome shotgun (WGS) entry which is preliminary data.</text>
</comment>
<protein>
    <submittedName>
        <fullName evidence="3">Putative DNA-binding WGR domain protein</fullName>
    </submittedName>
</protein>
<dbReference type="InterPro" id="IPR025406">
    <property type="entry name" value="DUF4132"/>
</dbReference>
<dbReference type="Gene3D" id="2.20.140.10">
    <property type="entry name" value="WGR domain"/>
    <property type="match status" value="1"/>
</dbReference>
<reference evidence="3 4" key="1">
    <citation type="submission" date="2020-08" db="EMBL/GenBank/DDBJ databases">
        <title>Sequencing the genomes of 1000 actinobacteria strains.</title>
        <authorList>
            <person name="Klenk H.-P."/>
        </authorList>
    </citation>
    <scope>NUCLEOTIDE SEQUENCE [LARGE SCALE GENOMIC DNA]</scope>
    <source>
        <strain evidence="3 4">DSM 43768</strain>
    </source>
</reference>
<feature type="region of interest" description="Disordered" evidence="1">
    <location>
        <begin position="69"/>
        <end position="89"/>
    </location>
</feature>
<sequence>MSADRMLTLAGDGSAKFWEVRQDGTDLTIRYGKMGATGRTQVKAYETAEAATAAAGKLVAEKLRKGYTEDETVAAPEPVGAAGNEPVAAEDEDRLTMPAAWLRALYPRRGGTKVAVKQPDPAAPGQLATRLEGHRQRLLDSLAQVRDPELAAAGTAYLAGAPAATPLGAAVVVASLAQHDRELGPLIAEAWLAEHGPVFAAVAVTELASLELAYDRDDWRVRRVADDEFPQHWWGWDRIGIYTRVRAALAAEPDAGYALAVEALAASREAGLHHRVAASFLAPTEVAWVTADCAEVDSVNPRLAFHLMAAISTPEQLALIAGHVHAYSVLHSLALPATLIDGVGLEALPLLAGLLDDAYSADNERRLLGVLAELPSDAAMRALLDRLDRKYTQPAFMRAAARFPRRAMRLLATTGGKTADLLLRAHVHSHPDLVPEVLATVGDAAAERIDKLANAAPVATAPVEALPEVLVSPPWSRSRKARKQAEVSGLACDDEPALVWAPGERDNWRSCHARYERTYNQTWEAVAAQIAETGGASGYWGNEAALFVSGPERLAAPLIGTWRPADRWGAAEWLPPIIARFGLAALPVALDCARRSPATVAQVLLPFAGPEIAVLMADWLARLKSVRAIALAWLARHPEAAARALIPAALGKPGAARRQAEQALTALAAGGERDTVARAAAGYGPDAEAAIADLLAADPLDALPAKMPTLPKWADVALLTPIHLRGDAGALPAAAVRHVMTMLALSRPGQPYAGLALVQRACDPHSLANFGWSLFQRWQAAGYPSREGWVMDALGLIGDDETVRRLTPLIRVWPGENAYARAVTGLDLLAGLGSDVALMHLHGIAEKVKYSGLKSRARQKLDEVAAELGLTPQELADRLVPDFGLSADGSLTLDYGRRRFVVGFDEQLKPYVADGAGKRLKNLPKPGVNDDPELAPAAYQRFAGLKKDVRAVASDNIRRLEQAMVGRRRWNAEDFGRLLVGHPLLWHIVRRLVWGIYDSSGELTGALRVAEDRSFADVEDDPLTLPDGASVGVVHPLELGESLPAWAEVFADYEILQPFPQLGRETYEPDQALIAEIEAAKIPTGAVVGLERRGWRRGAPQDAGIQGWIERDVPGGRTLTISLDPGIAIGYLDFAEEQSLIGVSVEGLDPITASEIIRDLREITR</sequence>
<evidence type="ECO:0000313" key="4">
    <source>
        <dbReference type="Proteomes" id="UP000565579"/>
    </source>
</evidence>
<dbReference type="AlphaFoldDB" id="A0A7X0NPL6"/>
<gene>
    <name evidence="3" type="ORF">HD593_002095</name>
</gene>
<proteinExistence type="predicted"/>
<feature type="domain" description="WGR" evidence="2">
    <location>
        <begin position="1"/>
        <end position="81"/>
    </location>
</feature>
<dbReference type="Proteomes" id="UP000565579">
    <property type="component" value="Unassembled WGS sequence"/>
</dbReference>
<dbReference type="Pfam" id="PF13569">
    <property type="entry name" value="DUF4132"/>
    <property type="match status" value="1"/>
</dbReference>
<dbReference type="GO" id="GO:0003677">
    <property type="term" value="F:DNA binding"/>
    <property type="evidence" value="ECO:0007669"/>
    <property type="project" value="UniProtKB-KW"/>
</dbReference>
<dbReference type="PROSITE" id="PS51977">
    <property type="entry name" value="WGR"/>
    <property type="match status" value="1"/>
</dbReference>
<dbReference type="RefSeq" id="WP_185101964.1">
    <property type="nucleotide sequence ID" value="NZ_JACHMI010000001.1"/>
</dbReference>
<dbReference type="InterPro" id="IPR049809">
    <property type="entry name" value="YehF/YfeS-like_WGR"/>
</dbReference>
<keyword evidence="4" id="KW-1185">Reference proteome</keyword>